<proteinExistence type="predicted"/>
<evidence type="ECO:0000256" key="1">
    <source>
        <dbReference type="SAM" id="Phobius"/>
    </source>
</evidence>
<sequence>MALPRISESQAKVVVVVAVCTFISFTMASGMVMLLAYVQSNLRLRLSLRLLGLDQILDCWVGDIVNTADFIPGELPLLSRFPVLMVRDFKTEALLKSASRELATSFMSLQDGEPYFPLAKPASRNMPALVNQIPGPSGSSSAQGRSLKVIFEGIDVNRQYLVRFITDSAAGFIVKGVTLTQAIFLRQREDEGEREGEGERASERE</sequence>
<dbReference type="AlphaFoldDB" id="A0A1Q9F7C9"/>
<feature type="transmembrane region" description="Helical" evidence="1">
    <location>
        <begin position="13"/>
        <end position="38"/>
    </location>
</feature>
<keyword evidence="3" id="KW-1185">Reference proteome</keyword>
<organism evidence="2 3">
    <name type="scientific">Symbiodinium microadriaticum</name>
    <name type="common">Dinoflagellate</name>
    <name type="synonym">Zooxanthella microadriatica</name>
    <dbReference type="NCBI Taxonomy" id="2951"/>
    <lineage>
        <taxon>Eukaryota</taxon>
        <taxon>Sar</taxon>
        <taxon>Alveolata</taxon>
        <taxon>Dinophyceae</taxon>
        <taxon>Suessiales</taxon>
        <taxon>Symbiodiniaceae</taxon>
        <taxon>Symbiodinium</taxon>
    </lineage>
</organism>
<dbReference type="Proteomes" id="UP000186817">
    <property type="component" value="Unassembled WGS sequence"/>
</dbReference>
<evidence type="ECO:0000313" key="2">
    <source>
        <dbReference type="EMBL" id="OLQ15532.1"/>
    </source>
</evidence>
<keyword evidence="1" id="KW-1133">Transmembrane helix</keyword>
<accession>A0A1Q9F7C9</accession>
<comment type="caution">
    <text evidence="2">The sequence shown here is derived from an EMBL/GenBank/DDBJ whole genome shotgun (WGS) entry which is preliminary data.</text>
</comment>
<protein>
    <submittedName>
        <fullName evidence="2">Uncharacterized protein</fullName>
    </submittedName>
</protein>
<name>A0A1Q9F7C9_SYMMI</name>
<keyword evidence="1" id="KW-0472">Membrane</keyword>
<evidence type="ECO:0000313" key="3">
    <source>
        <dbReference type="Proteomes" id="UP000186817"/>
    </source>
</evidence>
<gene>
    <name evidence="2" type="ORF">AK812_SmicGene162</name>
</gene>
<dbReference type="EMBL" id="LSRX01000002">
    <property type="protein sequence ID" value="OLQ15532.1"/>
    <property type="molecule type" value="Genomic_DNA"/>
</dbReference>
<keyword evidence="1" id="KW-0812">Transmembrane</keyword>
<reference evidence="2 3" key="1">
    <citation type="submission" date="2016-02" db="EMBL/GenBank/DDBJ databases">
        <title>Genome analysis of coral dinoflagellate symbionts highlights evolutionary adaptations to a symbiotic lifestyle.</title>
        <authorList>
            <person name="Aranda M."/>
            <person name="Li Y."/>
            <person name="Liew Y.J."/>
            <person name="Baumgarten S."/>
            <person name="Simakov O."/>
            <person name="Wilson M."/>
            <person name="Piel J."/>
            <person name="Ashoor H."/>
            <person name="Bougouffa S."/>
            <person name="Bajic V.B."/>
            <person name="Ryu T."/>
            <person name="Ravasi T."/>
            <person name="Bayer T."/>
            <person name="Micklem G."/>
            <person name="Kim H."/>
            <person name="Bhak J."/>
            <person name="Lajeunesse T.C."/>
            <person name="Voolstra C.R."/>
        </authorList>
    </citation>
    <scope>NUCLEOTIDE SEQUENCE [LARGE SCALE GENOMIC DNA]</scope>
    <source>
        <strain evidence="2 3">CCMP2467</strain>
    </source>
</reference>